<dbReference type="KEGG" id="phe:Phep_3869"/>
<keyword evidence="1" id="KW-0805">Transcription regulation</keyword>
<dbReference type="SUPFAM" id="SSF51215">
    <property type="entry name" value="Regulatory protein AraC"/>
    <property type="match status" value="1"/>
</dbReference>
<dbReference type="InterPro" id="IPR037923">
    <property type="entry name" value="HTH-like"/>
</dbReference>
<proteinExistence type="predicted"/>
<dbReference type="Proteomes" id="UP000000852">
    <property type="component" value="Chromosome"/>
</dbReference>
<dbReference type="HOGENOM" id="CLU_000445_88_6_10"/>
<dbReference type="Pfam" id="PF02311">
    <property type="entry name" value="AraC_binding"/>
    <property type="match status" value="1"/>
</dbReference>
<dbReference type="PANTHER" id="PTHR43280:SF30">
    <property type="entry name" value="MMSAB OPERON REGULATORY PROTEIN"/>
    <property type="match status" value="1"/>
</dbReference>
<keyword evidence="2" id="KW-0238">DNA-binding</keyword>
<dbReference type="Gene3D" id="1.10.10.60">
    <property type="entry name" value="Homeodomain-like"/>
    <property type="match status" value="2"/>
</dbReference>
<dbReference type="PANTHER" id="PTHR43280">
    <property type="entry name" value="ARAC-FAMILY TRANSCRIPTIONAL REGULATOR"/>
    <property type="match status" value="1"/>
</dbReference>
<evidence type="ECO:0000256" key="1">
    <source>
        <dbReference type="ARBA" id="ARBA00023015"/>
    </source>
</evidence>
<evidence type="ECO:0000259" key="4">
    <source>
        <dbReference type="PROSITE" id="PS01124"/>
    </source>
</evidence>
<dbReference type="InterPro" id="IPR018062">
    <property type="entry name" value="HTH_AraC-typ_CS"/>
</dbReference>
<dbReference type="PROSITE" id="PS00041">
    <property type="entry name" value="HTH_ARAC_FAMILY_1"/>
    <property type="match status" value="1"/>
</dbReference>
<accession>C6XV52</accession>
<name>C6XV52_PEDHD</name>
<evidence type="ECO:0000256" key="2">
    <source>
        <dbReference type="ARBA" id="ARBA00023125"/>
    </source>
</evidence>
<dbReference type="Pfam" id="PF12833">
    <property type="entry name" value="HTH_18"/>
    <property type="match status" value="1"/>
</dbReference>
<protein>
    <submittedName>
        <fullName evidence="5">Helix-turn-helix-domain containing protein AraC type</fullName>
    </submittedName>
</protein>
<feature type="domain" description="HTH araC/xylS-type" evidence="4">
    <location>
        <begin position="196"/>
        <end position="294"/>
    </location>
</feature>
<dbReference type="STRING" id="485917.Phep_3869"/>
<dbReference type="GO" id="GO:0003700">
    <property type="term" value="F:DNA-binding transcription factor activity"/>
    <property type="evidence" value="ECO:0007669"/>
    <property type="project" value="InterPro"/>
</dbReference>
<dbReference type="InterPro" id="IPR020449">
    <property type="entry name" value="Tscrpt_reg_AraC-type_HTH"/>
</dbReference>
<sequence length="298" mass="35256">MDNLMNVRKIKEGFLGQQMIVLPPDTKKVVTKNPLIRGLYLTAIGYYPKAIHHDRERKTGSQQYIFLYCTEGRGYVEILKQRFELVPNTYIIIPKNIAHHYCTSESDPWTIYWIHFTGEHADQLYSRYAKDTAPEVQTIAYDEQRTEQFNLMLSLLENNYSTRNIELTNIKLLQFLSSFIYHEEMYPSHYSVDQVSISIKFMKENLTKCYAIQELAAHSNYSVSHYSDLFKKKTGCSPMQYFNQLKIQKSCQYLYFTDMNIKEICVKIGFDDPYYFSRMFKKLMGSSPANYRNIYKKK</sequence>
<dbReference type="SMART" id="SM00342">
    <property type="entry name" value="HTH_ARAC"/>
    <property type="match status" value="1"/>
</dbReference>
<evidence type="ECO:0000313" key="6">
    <source>
        <dbReference type="Proteomes" id="UP000000852"/>
    </source>
</evidence>
<keyword evidence="6" id="KW-1185">Reference proteome</keyword>
<dbReference type="PRINTS" id="PR00032">
    <property type="entry name" value="HTHARAC"/>
</dbReference>
<dbReference type="eggNOG" id="COG2207">
    <property type="taxonomic scope" value="Bacteria"/>
</dbReference>
<dbReference type="OrthoDB" id="9813413at2"/>
<dbReference type="AlphaFoldDB" id="C6XV52"/>
<dbReference type="CDD" id="cd06986">
    <property type="entry name" value="cupin_MmsR-like_N"/>
    <property type="match status" value="1"/>
</dbReference>
<dbReference type="EMBL" id="CP001681">
    <property type="protein sequence ID" value="ACU06060.1"/>
    <property type="molecule type" value="Genomic_DNA"/>
</dbReference>
<keyword evidence="3" id="KW-0804">Transcription</keyword>
<organism evidence="5 6">
    <name type="scientific">Pedobacter heparinus (strain ATCC 13125 / DSM 2366 / CIP 104194 / JCM 7457 / NBRC 12017 / NCIMB 9290 / NRRL B-14731 / HIM 762-3)</name>
    <dbReference type="NCBI Taxonomy" id="485917"/>
    <lineage>
        <taxon>Bacteria</taxon>
        <taxon>Pseudomonadati</taxon>
        <taxon>Bacteroidota</taxon>
        <taxon>Sphingobacteriia</taxon>
        <taxon>Sphingobacteriales</taxon>
        <taxon>Sphingobacteriaceae</taxon>
        <taxon>Pedobacter</taxon>
    </lineage>
</organism>
<dbReference type="GO" id="GO:0043565">
    <property type="term" value="F:sequence-specific DNA binding"/>
    <property type="evidence" value="ECO:0007669"/>
    <property type="project" value="InterPro"/>
</dbReference>
<dbReference type="InterPro" id="IPR003313">
    <property type="entry name" value="AraC-bd"/>
</dbReference>
<gene>
    <name evidence="5" type="ordered locus">Phep_3869</name>
</gene>
<dbReference type="SUPFAM" id="SSF46689">
    <property type="entry name" value="Homeodomain-like"/>
    <property type="match status" value="2"/>
</dbReference>
<dbReference type="PROSITE" id="PS01124">
    <property type="entry name" value="HTH_ARAC_FAMILY_2"/>
    <property type="match status" value="1"/>
</dbReference>
<evidence type="ECO:0000313" key="5">
    <source>
        <dbReference type="EMBL" id="ACU06060.1"/>
    </source>
</evidence>
<dbReference type="InterPro" id="IPR009057">
    <property type="entry name" value="Homeodomain-like_sf"/>
</dbReference>
<dbReference type="InterPro" id="IPR018060">
    <property type="entry name" value="HTH_AraC"/>
</dbReference>
<dbReference type="Gene3D" id="2.60.120.280">
    <property type="entry name" value="Regulatory protein AraC"/>
    <property type="match status" value="1"/>
</dbReference>
<reference evidence="5 6" key="1">
    <citation type="journal article" date="2009" name="Stand. Genomic Sci.">
        <title>Complete genome sequence of Pedobacter heparinus type strain (HIM 762-3).</title>
        <authorList>
            <person name="Han C."/>
            <person name="Spring S."/>
            <person name="Lapidus A."/>
            <person name="Del Rio T.G."/>
            <person name="Tice H."/>
            <person name="Copeland A."/>
            <person name="Cheng J.F."/>
            <person name="Lucas S."/>
            <person name="Chen F."/>
            <person name="Nolan M."/>
            <person name="Bruce D."/>
            <person name="Goodwin L."/>
            <person name="Pitluck S."/>
            <person name="Ivanova N."/>
            <person name="Mavromatis K."/>
            <person name="Mikhailova N."/>
            <person name="Pati A."/>
            <person name="Chen A."/>
            <person name="Palaniappan K."/>
            <person name="Land M."/>
            <person name="Hauser L."/>
            <person name="Chang Y.J."/>
            <person name="Jeffries C.C."/>
            <person name="Saunders E."/>
            <person name="Chertkov O."/>
            <person name="Brettin T."/>
            <person name="Goker M."/>
            <person name="Rohde M."/>
            <person name="Bristow J."/>
            <person name="Eisen J.A."/>
            <person name="Markowitz V."/>
            <person name="Hugenholtz P."/>
            <person name="Kyrpides N.C."/>
            <person name="Klenk H.P."/>
            <person name="Detter J.C."/>
        </authorList>
    </citation>
    <scope>NUCLEOTIDE SEQUENCE [LARGE SCALE GENOMIC DNA]</scope>
    <source>
        <strain evidence="6">ATCC 13125 / DSM 2366 / CIP 104194 / JCM 7457 / NBRC 12017 / NCIMB 9290 / NRRL B-14731 / HIM 762-3</strain>
    </source>
</reference>
<dbReference type="eggNOG" id="COG1917">
    <property type="taxonomic scope" value="Bacteria"/>
</dbReference>
<evidence type="ECO:0000256" key="3">
    <source>
        <dbReference type="ARBA" id="ARBA00023163"/>
    </source>
</evidence>